<dbReference type="Gene3D" id="2.40.128.680">
    <property type="match status" value="1"/>
</dbReference>
<dbReference type="InterPro" id="IPR013924">
    <property type="entry name" value="RNase_H2_suC"/>
</dbReference>
<dbReference type="HOGENOM" id="CLU_097632_0_1_1"/>
<dbReference type="EMBL" id="KL648650">
    <property type="protein sequence ID" value="KEY66612.1"/>
    <property type="molecule type" value="Genomic_DNA"/>
</dbReference>
<dbReference type="PANTHER" id="PTHR47204:SF1">
    <property type="entry name" value="RIBONUCLEASE H2 SUBUNIT C"/>
    <property type="match status" value="1"/>
</dbReference>
<keyword evidence="3" id="KW-1185">Reference proteome</keyword>
<organism evidence="2 3">
    <name type="scientific">Stachybotrys chartarum (strain CBS 109288 / IBT 7711)</name>
    <name type="common">Toxic black mold</name>
    <name type="synonym">Stilbospora chartarum</name>
    <dbReference type="NCBI Taxonomy" id="1280523"/>
    <lineage>
        <taxon>Eukaryota</taxon>
        <taxon>Fungi</taxon>
        <taxon>Dikarya</taxon>
        <taxon>Ascomycota</taxon>
        <taxon>Pezizomycotina</taxon>
        <taxon>Sordariomycetes</taxon>
        <taxon>Hypocreomycetidae</taxon>
        <taxon>Hypocreales</taxon>
        <taxon>Stachybotryaceae</taxon>
        <taxon>Stachybotrys</taxon>
    </lineage>
</organism>
<accession>A0A084AMT3</accession>
<dbReference type="OrthoDB" id="6222486at2759"/>
<dbReference type="Proteomes" id="UP000028045">
    <property type="component" value="Unassembled WGS sequence"/>
</dbReference>
<gene>
    <name evidence="2" type="ORF">S7711_01906</name>
</gene>
<dbReference type="Pfam" id="PF08615">
    <property type="entry name" value="RNase_H2_suC"/>
    <property type="match status" value="1"/>
</dbReference>
<evidence type="ECO:0000313" key="3">
    <source>
        <dbReference type="Proteomes" id="UP000028045"/>
    </source>
</evidence>
<dbReference type="GO" id="GO:0032299">
    <property type="term" value="C:ribonuclease H2 complex"/>
    <property type="evidence" value="ECO:0007669"/>
    <property type="project" value="InterPro"/>
</dbReference>
<dbReference type="GO" id="GO:0006401">
    <property type="term" value="P:RNA catabolic process"/>
    <property type="evidence" value="ECO:0007669"/>
    <property type="project" value="InterPro"/>
</dbReference>
<sequence length="155" mass="17187">MAQPILSLKQDESTSKAVANLLPCHIHHNGSIDPIAGYWSPTTDQDGTSVAYFRGRKLRGKEVKLPEGFRGVVAERQSIKPPPTLPGMEPKEGEAQESKDSEVMKVKAEFDGIVIYGHEMLVDTDEDPYVRGIDEWLQLASQIHAYPEVDAQTQT</sequence>
<evidence type="ECO:0000256" key="1">
    <source>
        <dbReference type="SAM" id="MobiDB-lite"/>
    </source>
</evidence>
<proteinExistence type="predicted"/>
<protein>
    <submittedName>
        <fullName evidence="2">Uncharacterized protein</fullName>
    </submittedName>
</protein>
<feature type="compositionally biased region" description="Basic and acidic residues" evidence="1">
    <location>
        <begin position="89"/>
        <end position="102"/>
    </location>
</feature>
<dbReference type="AlphaFoldDB" id="A0A084AMT3"/>
<reference evidence="2 3" key="1">
    <citation type="journal article" date="2014" name="BMC Genomics">
        <title>Comparative genome sequencing reveals chemotype-specific gene clusters in the toxigenic black mold Stachybotrys.</title>
        <authorList>
            <person name="Semeiks J."/>
            <person name="Borek D."/>
            <person name="Otwinowski Z."/>
            <person name="Grishin N.V."/>
        </authorList>
    </citation>
    <scope>NUCLEOTIDE SEQUENCE [LARGE SCALE GENOMIC DNA]</scope>
    <source>
        <strain evidence="3">CBS 109288 / IBT 7711</strain>
    </source>
</reference>
<dbReference type="CDD" id="cd09271">
    <property type="entry name" value="RNase_H2-C"/>
    <property type="match status" value="1"/>
</dbReference>
<name>A0A084AMT3_STACB</name>
<feature type="region of interest" description="Disordered" evidence="1">
    <location>
        <begin position="75"/>
        <end position="102"/>
    </location>
</feature>
<evidence type="ECO:0000313" key="2">
    <source>
        <dbReference type="EMBL" id="KEY66612.1"/>
    </source>
</evidence>
<dbReference type="PANTHER" id="PTHR47204">
    <property type="entry name" value="OS02G0168900 PROTEIN"/>
    <property type="match status" value="1"/>
</dbReference>